<dbReference type="Proteomes" id="UP000294744">
    <property type="component" value="Unassembled WGS sequence"/>
</dbReference>
<keyword evidence="3" id="KW-1185">Reference proteome</keyword>
<evidence type="ECO:0000313" key="2">
    <source>
        <dbReference type="EMBL" id="TDC88492.1"/>
    </source>
</evidence>
<keyword evidence="1" id="KW-0812">Transmembrane</keyword>
<protein>
    <submittedName>
        <fullName evidence="2">DUF983 domain-containing protein</fullName>
    </submittedName>
</protein>
<dbReference type="EMBL" id="SMKV01000042">
    <property type="protein sequence ID" value="TDC88492.1"/>
    <property type="molecule type" value="Genomic_DNA"/>
</dbReference>
<evidence type="ECO:0000313" key="3">
    <source>
        <dbReference type="Proteomes" id="UP000294744"/>
    </source>
</evidence>
<evidence type="ECO:0000256" key="1">
    <source>
        <dbReference type="SAM" id="Phobius"/>
    </source>
</evidence>
<keyword evidence="1" id="KW-0472">Membrane</keyword>
<name>A0A4R4UIE0_9PSEU</name>
<proteinExistence type="predicted"/>
<organism evidence="2 3">
    <name type="scientific">Saccharopolyspora aridisoli</name>
    <dbReference type="NCBI Taxonomy" id="2530385"/>
    <lineage>
        <taxon>Bacteria</taxon>
        <taxon>Bacillati</taxon>
        <taxon>Actinomycetota</taxon>
        <taxon>Actinomycetes</taxon>
        <taxon>Pseudonocardiales</taxon>
        <taxon>Pseudonocardiaceae</taxon>
        <taxon>Saccharopolyspora</taxon>
    </lineage>
</organism>
<dbReference type="AlphaFoldDB" id="A0A4R4UIE0"/>
<dbReference type="OrthoDB" id="3573515at2"/>
<feature type="transmembrane region" description="Helical" evidence="1">
    <location>
        <begin position="47"/>
        <end position="65"/>
    </location>
</feature>
<feature type="transmembrane region" description="Helical" evidence="1">
    <location>
        <begin position="71"/>
        <end position="92"/>
    </location>
</feature>
<accession>A0A4R4UIE0</accession>
<keyword evidence="1" id="KW-1133">Transmembrane helix</keyword>
<comment type="caution">
    <text evidence="2">The sequence shown here is derived from an EMBL/GenBank/DDBJ whole genome shotgun (WGS) entry which is preliminary data.</text>
</comment>
<reference evidence="2 3" key="1">
    <citation type="submission" date="2019-03" db="EMBL/GenBank/DDBJ databases">
        <title>Draft genome sequences of novel Actinobacteria.</title>
        <authorList>
            <person name="Sahin N."/>
            <person name="Ay H."/>
            <person name="Saygin H."/>
        </authorList>
    </citation>
    <scope>NUCLEOTIDE SEQUENCE [LARGE SCALE GENOMIC DNA]</scope>
    <source>
        <strain evidence="2 3">16K404</strain>
    </source>
</reference>
<sequence>MGGEATMNRVVRGSDGREWTIRANLEWSNPIVVDEFEHDVNGGSTPAIVVGAALAALVVVFIAWTPAEVIIPTWLIAVIVLAILFFPIRWVLHRPWTLTASTPGDADENPPETWVGVVRGFIEVRTEVSQVARHIELYAEPDMNGRLQPTE</sequence>
<gene>
    <name evidence="2" type="ORF">E1161_23675</name>
</gene>